<accession>A0ABP9E132</accession>
<dbReference type="Pfam" id="PF14213">
    <property type="entry name" value="DUF4325"/>
    <property type="match status" value="1"/>
</dbReference>
<sequence length="403" mass="44126">MPPYIVRSMSGAADTSALISAAQRAKGGGLSLDLSGTHAIYPNGAVPMATALEYFRQEGLRVAASGLNENVRRTNFLNPLPATRRNLDANPLSNVVWKYSSETQANDLCNAFIRMLEENALCEDGVIESLNWCLFEVLDNVFQHSHADCGYAMMQIHRKNRLCTVAVSDYGIGIHKSFIESQVYSAKNAYEAIMLAVQEKVTSKAKNMGNGLYGLMRVVGLNRGSLQIRSGRGWLEFQDGSLKGDCSYSVPLLDLNDHHGTTVDWQLDLSRPVSLVEALNFPEPNLLLERIEDEAGEHRISVAEFEEGLGTRRSAEQVRTKLVNYLNLGAPRLILDFSGVNVVSSSFADEVLGKLALEMGIVAFINRFNLEGMTPTVTAIVNRAISQRIAEGDLGTPGSSARR</sequence>
<dbReference type="SUPFAM" id="SSF55874">
    <property type="entry name" value="ATPase domain of HSP90 chaperone/DNA topoisomerase II/histidine kinase"/>
    <property type="match status" value="1"/>
</dbReference>
<dbReference type="RefSeq" id="WP_345698845.1">
    <property type="nucleotide sequence ID" value="NZ_BAABIS010000001.1"/>
</dbReference>
<dbReference type="EMBL" id="BAABIS010000001">
    <property type="protein sequence ID" value="GAA4863394.1"/>
    <property type="molecule type" value="Genomic_DNA"/>
</dbReference>
<protein>
    <recommendedName>
        <fullName evidence="1">DUF4325 domain-containing protein</fullName>
    </recommendedName>
</protein>
<dbReference type="InterPro" id="IPR025474">
    <property type="entry name" value="DUF4325"/>
</dbReference>
<evidence type="ECO:0000313" key="3">
    <source>
        <dbReference type="Proteomes" id="UP001501752"/>
    </source>
</evidence>
<organism evidence="2 3">
    <name type="scientific">Kitasatospora terrestris</name>
    <dbReference type="NCBI Taxonomy" id="258051"/>
    <lineage>
        <taxon>Bacteria</taxon>
        <taxon>Bacillati</taxon>
        <taxon>Actinomycetota</taxon>
        <taxon>Actinomycetes</taxon>
        <taxon>Kitasatosporales</taxon>
        <taxon>Streptomycetaceae</taxon>
        <taxon>Kitasatospora</taxon>
    </lineage>
</organism>
<keyword evidence="3" id="KW-1185">Reference proteome</keyword>
<dbReference type="Proteomes" id="UP001501752">
    <property type="component" value="Unassembled WGS sequence"/>
</dbReference>
<dbReference type="Gene3D" id="3.30.565.10">
    <property type="entry name" value="Histidine kinase-like ATPase, C-terminal domain"/>
    <property type="match status" value="1"/>
</dbReference>
<evidence type="ECO:0000313" key="2">
    <source>
        <dbReference type="EMBL" id="GAA4863394.1"/>
    </source>
</evidence>
<proteinExistence type="predicted"/>
<comment type="caution">
    <text evidence="2">The sequence shown here is derived from an EMBL/GenBank/DDBJ whole genome shotgun (WGS) entry which is preliminary data.</text>
</comment>
<feature type="domain" description="DUF4325" evidence="1">
    <location>
        <begin position="314"/>
        <end position="377"/>
    </location>
</feature>
<reference evidence="3" key="1">
    <citation type="journal article" date="2019" name="Int. J. Syst. Evol. Microbiol.">
        <title>The Global Catalogue of Microorganisms (GCM) 10K type strain sequencing project: providing services to taxonomists for standard genome sequencing and annotation.</title>
        <authorList>
            <consortium name="The Broad Institute Genomics Platform"/>
            <consortium name="The Broad Institute Genome Sequencing Center for Infectious Disease"/>
            <person name="Wu L."/>
            <person name="Ma J."/>
        </authorList>
    </citation>
    <scope>NUCLEOTIDE SEQUENCE [LARGE SCALE GENOMIC DNA]</scope>
    <source>
        <strain evidence="3">JCM 13006</strain>
    </source>
</reference>
<dbReference type="InterPro" id="IPR036890">
    <property type="entry name" value="HATPase_C_sf"/>
</dbReference>
<name>A0ABP9E132_9ACTN</name>
<gene>
    <name evidence="2" type="ORF">GCM10023235_47020</name>
</gene>
<evidence type="ECO:0000259" key="1">
    <source>
        <dbReference type="Pfam" id="PF14213"/>
    </source>
</evidence>